<evidence type="ECO:0000313" key="2">
    <source>
        <dbReference type="WBParaSite" id="PSU_v2.g14913.t1"/>
    </source>
</evidence>
<dbReference type="Proteomes" id="UP000887577">
    <property type="component" value="Unplaced"/>
</dbReference>
<name>A0A914Y3Z2_9BILA</name>
<reference evidence="2" key="1">
    <citation type="submission" date="2022-11" db="UniProtKB">
        <authorList>
            <consortium name="WormBaseParasite"/>
        </authorList>
    </citation>
    <scope>IDENTIFICATION</scope>
</reference>
<keyword evidence="1" id="KW-1185">Reference proteome</keyword>
<proteinExistence type="predicted"/>
<organism evidence="1 2">
    <name type="scientific">Panagrolaimus superbus</name>
    <dbReference type="NCBI Taxonomy" id="310955"/>
    <lineage>
        <taxon>Eukaryota</taxon>
        <taxon>Metazoa</taxon>
        <taxon>Ecdysozoa</taxon>
        <taxon>Nematoda</taxon>
        <taxon>Chromadorea</taxon>
        <taxon>Rhabditida</taxon>
        <taxon>Tylenchina</taxon>
        <taxon>Panagrolaimomorpha</taxon>
        <taxon>Panagrolaimoidea</taxon>
        <taxon>Panagrolaimidae</taxon>
        <taxon>Panagrolaimus</taxon>
    </lineage>
</organism>
<evidence type="ECO:0000313" key="1">
    <source>
        <dbReference type="Proteomes" id="UP000887577"/>
    </source>
</evidence>
<dbReference type="WBParaSite" id="PSU_v2.g14913.t1">
    <property type="protein sequence ID" value="PSU_v2.g14913.t1"/>
    <property type="gene ID" value="PSU_v2.g14913"/>
</dbReference>
<dbReference type="AlphaFoldDB" id="A0A914Y3Z2"/>
<accession>A0A914Y3Z2</accession>
<sequence length="80" mass="9296">MIQDGDNNRTKFIDVVSGSCNYEQKCKEYQKSYEELLKSLKDHQDSAQQTGTELHRLSIAHGKRKDIEDDLQKLVICFHP</sequence>
<protein>
    <submittedName>
        <fullName evidence="2">Uncharacterized protein</fullName>
    </submittedName>
</protein>